<evidence type="ECO:0000313" key="1">
    <source>
        <dbReference type="EMBL" id="KFM00990.1"/>
    </source>
</evidence>
<gene>
    <name evidence="1" type="ORF">AS27_07119</name>
</gene>
<organism evidence="1 2">
    <name type="scientific">Aptenodytes forsteri</name>
    <name type="common">Emperor penguin</name>
    <dbReference type="NCBI Taxonomy" id="9233"/>
    <lineage>
        <taxon>Eukaryota</taxon>
        <taxon>Metazoa</taxon>
        <taxon>Chordata</taxon>
        <taxon>Craniata</taxon>
        <taxon>Vertebrata</taxon>
        <taxon>Euteleostomi</taxon>
        <taxon>Archelosauria</taxon>
        <taxon>Archosauria</taxon>
        <taxon>Dinosauria</taxon>
        <taxon>Saurischia</taxon>
        <taxon>Theropoda</taxon>
        <taxon>Coelurosauria</taxon>
        <taxon>Aves</taxon>
        <taxon>Neognathae</taxon>
        <taxon>Neoaves</taxon>
        <taxon>Aequornithes</taxon>
        <taxon>Sphenisciformes</taxon>
        <taxon>Spheniscidae</taxon>
        <taxon>Aptenodytes</taxon>
    </lineage>
</organism>
<dbReference type="Proteomes" id="UP000053286">
    <property type="component" value="Unassembled WGS sequence"/>
</dbReference>
<proteinExistence type="predicted"/>
<dbReference type="STRING" id="9233.A0A087QID6"/>
<dbReference type="EMBL" id="KL225618">
    <property type="protein sequence ID" value="KFM00990.1"/>
    <property type="molecule type" value="Genomic_DNA"/>
</dbReference>
<feature type="non-terminal residue" evidence="1">
    <location>
        <position position="92"/>
    </location>
</feature>
<name>A0A087QID6_APTFO</name>
<reference evidence="1 2" key="1">
    <citation type="submission" date="2014-04" db="EMBL/GenBank/DDBJ databases">
        <title>Genome evolution of avian class.</title>
        <authorList>
            <person name="Zhang G."/>
            <person name="Li C."/>
        </authorList>
    </citation>
    <scope>NUCLEOTIDE SEQUENCE [LARGE SCALE GENOMIC DNA]</scope>
    <source>
        <strain evidence="1">BGI_AS27</strain>
    </source>
</reference>
<accession>A0A087QID6</accession>
<dbReference type="AlphaFoldDB" id="A0A087QID6"/>
<keyword evidence="2" id="KW-1185">Reference proteome</keyword>
<feature type="non-terminal residue" evidence="1">
    <location>
        <position position="1"/>
    </location>
</feature>
<protein>
    <submittedName>
        <fullName evidence="1">Uncharacterized protein</fullName>
    </submittedName>
</protein>
<sequence>QVMDMLQEMLTTICSLKTTVEGFQEELQLLKDNFQKAGLEELRERSVQQDEHGHLLRSILDRMAEVHRELSSFPWHATALCCSSLCGAPAGK</sequence>
<evidence type="ECO:0000313" key="2">
    <source>
        <dbReference type="Proteomes" id="UP000053286"/>
    </source>
</evidence>